<dbReference type="GO" id="GO:0003700">
    <property type="term" value="F:DNA-binding transcription factor activity"/>
    <property type="evidence" value="ECO:0007669"/>
    <property type="project" value="TreeGrafter"/>
</dbReference>
<feature type="domain" description="HTH tetR-type" evidence="3">
    <location>
        <begin position="12"/>
        <end position="72"/>
    </location>
</feature>
<feature type="DNA-binding region" description="H-T-H motif" evidence="2">
    <location>
        <begin position="35"/>
        <end position="54"/>
    </location>
</feature>
<dbReference type="Gene3D" id="1.10.357.10">
    <property type="entry name" value="Tetracycline Repressor, domain 2"/>
    <property type="match status" value="1"/>
</dbReference>
<organism evidence="4 5">
    <name type="scientific">Deinococcus wulumuqiensis</name>
    <dbReference type="NCBI Taxonomy" id="980427"/>
    <lineage>
        <taxon>Bacteria</taxon>
        <taxon>Thermotogati</taxon>
        <taxon>Deinococcota</taxon>
        <taxon>Deinococci</taxon>
        <taxon>Deinococcales</taxon>
        <taxon>Deinococcaceae</taxon>
        <taxon>Deinococcus</taxon>
    </lineage>
</organism>
<dbReference type="Pfam" id="PF00440">
    <property type="entry name" value="TetR_N"/>
    <property type="match status" value="1"/>
</dbReference>
<keyword evidence="4" id="KW-0614">Plasmid</keyword>
<dbReference type="GO" id="GO:0000976">
    <property type="term" value="F:transcription cis-regulatory region binding"/>
    <property type="evidence" value="ECO:0007669"/>
    <property type="project" value="TreeGrafter"/>
</dbReference>
<keyword evidence="1 2" id="KW-0238">DNA-binding</keyword>
<dbReference type="KEGG" id="dwu:DVJ83_17875"/>
<dbReference type="PROSITE" id="PS50977">
    <property type="entry name" value="HTH_TETR_2"/>
    <property type="match status" value="1"/>
</dbReference>
<dbReference type="InterPro" id="IPR050109">
    <property type="entry name" value="HTH-type_TetR-like_transc_reg"/>
</dbReference>
<reference evidence="4 5" key="1">
    <citation type="submission" date="2018-07" db="EMBL/GenBank/DDBJ databases">
        <title>Complete Genome and Methylome Analysis of Deinococcus wulumuqiensis NEB 479.</title>
        <authorList>
            <person name="Fomenkov A."/>
            <person name="Luyten Y."/>
            <person name="Vincze T."/>
            <person name="Anton B.P."/>
            <person name="Clark T."/>
            <person name="Roberts R.J."/>
            <person name="Morgan R.D."/>
        </authorList>
    </citation>
    <scope>NUCLEOTIDE SEQUENCE [LARGE SCALE GENOMIC DNA]</scope>
    <source>
        <strain evidence="4 5">NEB 479</strain>
        <plasmid evidence="5">Plasmid pdrdi</plasmid>
    </source>
</reference>
<evidence type="ECO:0000313" key="5">
    <source>
        <dbReference type="Proteomes" id="UP000253744"/>
    </source>
</evidence>
<dbReference type="PANTHER" id="PTHR30055:SF184">
    <property type="entry name" value="HTH-TYPE TRANSCRIPTIONAL REGULATOR ETHR"/>
    <property type="match status" value="1"/>
</dbReference>
<geneLocation type="plasmid" evidence="5">
    <name>pdrdi</name>
</geneLocation>
<protein>
    <submittedName>
        <fullName evidence="4">TetR/AcrR family transcriptional regulator</fullName>
    </submittedName>
</protein>
<evidence type="ECO:0000256" key="1">
    <source>
        <dbReference type="ARBA" id="ARBA00023125"/>
    </source>
</evidence>
<evidence type="ECO:0000313" key="4">
    <source>
        <dbReference type="EMBL" id="AXH00968.1"/>
    </source>
</evidence>
<dbReference type="Proteomes" id="UP000253744">
    <property type="component" value="Plasmid pDrdI"/>
</dbReference>
<evidence type="ECO:0000259" key="3">
    <source>
        <dbReference type="PROSITE" id="PS50977"/>
    </source>
</evidence>
<accession>A0A345IMP5</accession>
<dbReference type="EMBL" id="CP031163">
    <property type="protein sequence ID" value="AXH00968.1"/>
    <property type="molecule type" value="Genomic_DNA"/>
</dbReference>
<dbReference type="AlphaFoldDB" id="A0A345IMP5"/>
<name>A0A345IMP5_9DEIO</name>
<dbReference type="SUPFAM" id="SSF46689">
    <property type="entry name" value="Homeodomain-like"/>
    <property type="match status" value="1"/>
</dbReference>
<sequence length="173" mass="19293">MPRMQRVRLPAEQRRQDILNHAAHLFADQGFEAVSMGTIAQAIGTSRPNVYTYFPDLVSVLRVLLDRRLSDLEAELTPQLGPGASLNLSALWDTLGQHRQTLLLLHCAGEPVLRAERERFDVLVSGLLRDVPEERRVLMSSLVRGLVYDTLVQGQPAEHALTELAILLRPAAD</sequence>
<evidence type="ECO:0000256" key="2">
    <source>
        <dbReference type="PROSITE-ProRule" id="PRU00335"/>
    </source>
</evidence>
<dbReference type="PRINTS" id="PR00455">
    <property type="entry name" value="HTHTETR"/>
</dbReference>
<dbReference type="PANTHER" id="PTHR30055">
    <property type="entry name" value="HTH-TYPE TRANSCRIPTIONAL REGULATOR RUTR"/>
    <property type="match status" value="1"/>
</dbReference>
<proteinExistence type="predicted"/>
<dbReference type="InterPro" id="IPR009057">
    <property type="entry name" value="Homeodomain-like_sf"/>
</dbReference>
<gene>
    <name evidence="4" type="ORF">DVJ83_17875</name>
</gene>
<dbReference type="InterPro" id="IPR001647">
    <property type="entry name" value="HTH_TetR"/>
</dbReference>